<evidence type="ECO:0000259" key="2">
    <source>
        <dbReference type="Pfam" id="PF00535"/>
    </source>
</evidence>
<feature type="coiled-coil region" evidence="1">
    <location>
        <begin position="972"/>
        <end position="1037"/>
    </location>
</feature>
<keyword evidence="1" id="KW-0175">Coiled coil</keyword>
<evidence type="ECO:0000313" key="4">
    <source>
        <dbReference type="Proteomes" id="UP000473699"/>
    </source>
</evidence>
<dbReference type="Pfam" id="PF00535">
    <property type="entry name" value="Glycos_transf_2"/>
    <property type="match status" value="3"/>
</dbReference>
<feature type="domain" description="Glycosyltransferase 2-like" evidence="2">
    <location>
        <begin position="654"/>
        <end position="822"/>
    </location>
</feature>
<comment type="caution">
    <text evidence="3">The sequence shown here is derived from an EMBL/GenBank/DDBJ whole genome shotgun (WGS) entry which is preliminary data.</text>
</comment>
<keyword evidence="3" id="KW-0808">Transferase</keyword>
<evidence type="ECO:0000313" key="3">
    <source>
        <dbReference type="EMBL" id="MST54776.1"/>
    </source>
</evidence>
<dbReference type="InterPro" id="IPR001173">
    <property type="entry name" value="Glyco_trans_2-like"/>
</dbReference>
<sequence length="1080" mass="122370">MKQLMDKQKSSCVVMKQNQAEQPLVSVIVPVYNVEGYLEDMLRSVLRQSLTPLEVICVNDGSTDASLDVLMRWAAEDPRISVLSQGNAGLSAARNRGLDAARAPYVFFMDGDDVLKPEALRALYERMEDGRLDILYFNAECFADEPAYEAEVERTRGYYRRVREYPAVVVGEELLGAMRANGDYVPVVWMQMIRRDFLRSGGIRFYEGIVHEDELFSFMAMLEAKRAAHLPQILYLHRIRKNSIMTSPVKFADVWSCFVVWEEMLKLLSQRALAESAAKAARNIVASIQRTGAKRFSTLSPQERAPVEQLLIEERLRFRLFLANKALPPGAVKVSVIISVRGEENGLRRTLDSVLSQSLVECEIICAEGGASSSALRECVEHCERLRIVTPKNLSAGAARDAGVDAAAGEYAIFLDAGDRLLPDSLRRLYDTAVKNKLDFVKGAVRLKDARSGETELPALWNHRDCPKLWTVTAFAEAPRELLEMGASVYGLYRTEFMRQSGLAFSPLPDGGERSFSVSCLTAAQRLMITDIPVAERCAAEAESPSFEQRIVSYASVREAAATLPQATARLVCRRELNCFFEEYFRRLERGKNVYALHERIKEFVWSFDADDVGEDFIAAFAYKDYFWTLKNLCLPPRFEERRGSAAEERPAVTVVMPVYNAQRYLCEAVESVLRQSLTSFELLCVDDGSTDDTPDILREYAARDGRIAVMTQERAGAGVARNLALDAARGEYVTFLDADDALNADYLLKMTDQARAAQADVVVGRTLRWQGGAAATGEPHSLRLELLPRDLSVFCRRDVPQYIFNFCGGGPGGKMFRRDFLDARQLRFPALPRAEDVVFINTALCEASRIAVCDAPGYRRRVNNPRSLEHTKDESPLAFWEATKLWKRNLVAAGCWPQVKQSFVNSTLDRCAYNLRMVGTLASVFRILREVKPQADEMMELDRRDRGYFYNPSNLGYVTRLLQYENESEYLFALCRRLDELELQLRNVNARCAKLEKDRSLAVQEASRRQAADRELKAVRNQLRTKEKVMHDLQRSVSFRLWRVLTWAPRKARGGVRCWREHGFAYTLRRALKHLGLKK</sequence>
<dbReference type="RefSeq" id="WP_154527893.1">
    <property type="nucleotide sequence ID" value="NZ_VUNH01000001.1"/>
</dbReference>
<dbReference type="PANTHER" id="PTHR43685:SF2">
    <property type="entry name" value="GLYCOSYLTRANSFERASE 2-LIKE DOMAIN-CONTAINING PROTEIN"/>
    <property type="match status" value="1"/>
</dbReference>
<gene>
    <name evidence="3" type="ORF">FYJ74_01745</name>
</gene>
<organism evidence="3 4">
    <name type="scientific">Pyramidobacter porci</name>
    <dbReference type="NCBI Taxonomy" id="2605789"/>
    <lineage>
        <taxon>Bacteria</taxon>
        <taxon>Thermotogati</taxon>
        <taxon>Synergistota</taxon>
        <taxon>Synergistia</taxon>
        <taxon>Synergistales</taxon>
        <taxon>Dethiosulfovibrionaceae</taxon>
        <taxon>Pyramidobacter</taxon>
    </lineage>
</organism>
<feature type="domain" description="Glycosyltransferase 2-like" evidence="2">
    <location>
        <begin position="335"/>
        <end position="459"/>
    </location>
</feature>
<feature type="domain" description="Glycosyltransferase 2-like" evidence="2">
    <location>
        <begin position="26"/>
        <end position="154"/>
    </location>
</feature>
<name>A0A6L5Y943_9BACT</name>
<dbReference type="GO" id="GO:0044010">
    <property type="term" value="P:single-species biofilm formation"/>
    <property type="evidence" value="ECO:0007669"/>
    <property type="project" value="TreeGrafter"/>
</dbReference>
<keyword evidence="4" id="KW-1185">Reference proteome</keyword>
<accession>A0A6L5Y943</accession>
<proteinExistence type="predicted"/>
<dbReference type="GO" id="GO:0016740">
    <property type="term" value="F:transferase activity"/>
    <property type="evidence" value="ECO:0007669"/>
    <property type="project" value="UniProtKB-KW"/>
</dbReference>
<dbReference type="InterPro" id="IPR029044">
    <property type="entry name" value="Nucleotide-diphossugar_trans"/>
</dbReference>
<dbReference type="CDD" id="cd00761">
    <property type="entry name" value="Glyco_tranf_GTA_type"/>
    <property type="match status" value="3"/>
</dbReference>
<reference evidence="3 4" key="1">
    <citation type="submission" date="2019-08" db="EMBL/GenBank/DDBJ databases">
        <title>In-depth cultivation of the pig gut microbiome towards novel bacterial diversity and tailored functional studies.</title>
        <authorList>
            <person name="Wylensek D."/>
            <person name="Hitch T.C.A."/>
            <person name="Clavel T."/>
        </authorList>
    </citation>
    <scope>NUCLEOTIDE SEQUENCE [LARGE SCALE GENOMIC DNA]</scope>
    <source>
        <strain evidence="3 4">SM-530-WT-4B</strain>
    </source>
</reference>
<protein>
    <submittedName>
        <fullName evidence="3">Glycosyltransferase</fullName>
    </submittedName>
</protein>
<dbReference type="Gene3D" id="3.90.550.10">
    <property type="entry name" value="Spore Coat Polysaccharide Biosynthesis Protein SpsA, Chain A"/>
    <property type="match status" value="3"/>
</dbReference>
<dbReference type="SUPFAM" id="SSF53448">
    <property type="entry name" value="Nucleotide-diphospho-sugar transferases"/>
    <property type="match status" value="3"/>
</dbReference>
<dbReference type="PANTHER" id="PTHR43685">
    <property type="entry name" value="GLYCOSYLTRANSFERASE"/>
    <property type="match status" value="1"/>
</dbReference>
<dbReference type="AlphaFoldDB" id="A0A6L5Y943"/>
<dbReference type="EMBL" id="VUNH01000001">
    <property type="protein sequence ID" value="MST54776.1"/>
    <property type="molecule type" value="Genomic_DNA"/>
</dbReference>
<dbReference type="Proteomes" id="UP000473699">
    <property type="component" value="Unassembled WGS sequence"/>
</dbReference>
<evidence type="ECO:0000256" key="1">
    <source>
        <dbReference type="SAM" id="Coils"/>
    </source>
</evidence>
<dbReference type="InterPro" id="IPR050834">
    <property type="entry name" value="Glycosyltransf_2"/>
</dbReference>